<dbReference type="RefSeq" id="WP_141199176.1">
    <property type="nucleotide sequence ID" value="NZ_CP041186.1"/>
</dbReference>
<evidence type="ECO:0000313" key="4">
    <source>
        <dbReference type="Proteomes" id="UP000315995"/>
    </source>
</evidence>
<organism evidence="3 4">
    <name type="scientific">Persicimonas caeni</name>
    <dbReference type="NCBI Taxonomy" id="2292766"/>
    <lineage>
        <taxon>Bacteria</taxon>
        <taxon>Deltaproteobacteria</taxon>
        <taxon>Bradymonadales</taxon>
        <taxon>Bradymonadaceae</taxon>
        <taxon>Persicimonas</taxon>
    </lineage>
</organism>
<keyword evidence="1" id="KW-1133">Transmembrane helix</keyword>
<feature type="transmembrane region" description="Helical" evidence="1">
    <location>
        <begin position="327"/>
        <end position="345"/>
    </location>
</feature>
<proteinExistence type="predicted"/>
<feature type="transmembrane region" description="Helical" evidence="1">
    <location>
        <begin position="295"/>
        <end position="315"/>
    </location>
</feature>
<dbReference type="Proteomes" id="UP000315995">
    <property type="component" value="Chromosome"/>
</dbReference>
<evidence type="ECO:0000256" key="1">
    <source>
        <dbReference type="SAM" id="Phobius"/>
    </source>
</evidence>
<feature type="transmembrane region" description="Helical" evidence="1">
    <location>
        <begin position="381"/>
        <end position="399"/>
    </location>
</feature>
<feature type="transmembrane region" description="Helical" evidence="1">
    <location>
        <begin position="216"/>
        <end position="232"/>
    </location>
</feature>
<evidence type="ECO:0000313" key="3">
    <source>
        <dbReference type="EMBL" id="QDG52711.1"/>
    </source>
</evidence>
<keyword evidence="1" id="KW-0812">Transmembrane</keyword>
<dbReference type="Pfam" id="PF26371">
    <property type="entry name" value="AftB_C"/>
    <property type="match status" value="1"/>
</dbReference>
<accession>A0A4Y6PWJ8</accession>
<dbReference type="AlphaFoldDB" id="A0A4Y6PWJ8"/>
<feature type="transmembrane region" description="Helical" evidence="1">
    <location>
        <begin position="25"/>
        <end position="43"/>
    </location>
</feature>
<evidence type="ECO:0000259" key="2">
    <source>
        <dbReference type="Pfam" id="PF26371"/>
    </source>
</evidence>
<name>A0A4Y6PWJ8_PERCE</name>
<reference evidence="3 4" key="1">
    <citation type="submission" date="2019-06" db="EMBL/GenBank/DDBJ databases">
        <title>Persicimonas caeni gen. nov., sp. nov., a predatory bacterium isolated from solar saltern.</title>
        <authorList>
            <person name="Wang S."/>
        </authorList>
    </citation>
    <scope>NUCLEOTIDE SEQUENCE [LARGE SCALE GENOMIC DNA]</scope>
    <source>
        <strain evidence="3 4">YN101</strain>
    </source>
</reference>
<gene>
    <name evidence="3" type="ORF">FIV42_18790</name>
</gene>
<feature type="domain" description="Terminal beta-(1-&gt;2)-arabinofuranosyltransferase C-terminal" evidence="2">
    <location>
        <begin position="500"/>
        <end position="618"/>
    </location>
</feature>
<feature type="transmembrane region" description="Helical" evidence="1">
    <location>
        <begin position="244"/>
        <end position="261"/>
    </location>
</feature>
<accession>A0A5B8YBT4</accession>
<sequence>MSSQPDTSPKQRPTRRRDAPRWRSLPWLLLTLVPIVAFAVGAWQRRWMSDDGFINVRIVHNILDGFGPVFNVGERIEAHTSTLWVALTSIPSALGVPVEYAAVYGGIGLSIAALALAAWTASALHREPGDETPRFAGVLPVGLVIYAAIPAAWDYASSGLETGLALFWMALCFTLITRVGLDDSSAQTQSAQERPDSHFYATGFVLGLGPLVRPELALYSFTFLACLLLAFFHRERGGFSFKKLVLLGVAMGALPVGYQLFRMGYYAALVPNTAYAKEAFESRWTQGGHYFDHFFGLYELLFPMALAAVLWISAVVREASEKRWRRLSLVLLPTLCGIAYTVYVVKVGGGFMHGRLFLPPVFGTLLTVMVVRLRPQDTPPAYVGARALVFALIVGWAVYCATSIRVARENVHGIGDERGWWTRLSGIDNPITADDFAKTSFHRDAVMLRKMAKKQCPAAFGEGDTCEPVVYARPYQGTKFGKLFPSKRTYPLRDKVAKRKIGVAAQRTAMGIRGTVVGPHVHVVDHVGLSDPLSSHLKIEKRGRPGHEKSLSDAWMVARFAEPVPGEDPRIQTARRVLQCGRLAELLEAVQAPLTFGRFFGNMSAAFRFHTLRVPPDPFVAEQELCGAEPPHVETIGGRGGTEHQWRCGPAEALAGFDVSDDKKSRALGWLRPRCVGVEKKGDAYKLSGRHGKAPGFGKLSFGKSTPLECPHGKAVVGIAGGKGSLIERMSAVCAQVDFDADEHGATTRTREVGSGGEDFELMCPAGTVATGVVTRSGHLIDAVGLMCSTPQPADASADAAGGDE</sequence>
<dbReference type="InterPro" id="IPR058983">
    <property type="entry name" value="AftB_C"/>
</dbReference>
<dbReference type="OrthoDB" id="3721873at2"/>
<feature type="transmembrane region" description="Helical" evidence="1">
    <location>
        <begin position="101"/>
        <end position="123"/>
    </location>
</feature>
<feature type="transmembrane region" description="Helical" evidence="1">
    <location>
        <begin position="135"/>
        <end position="153"/>
    </location>
</feature>
<feature type="transmembrane region" description="Helical" evidence="1">
    <location>
        <begin position="357"/>
        <end position="374"/>
    </location>
</feature>
<keyword evidence="1" id="KW-0472">Membrane</keyword>
<protein>
    <recommendedName>
        <fullName evidence="2">Terminal beta-(1-&gt;2)-arabinofuranosyltransferase C-terminal domain-containing protein</fullName>
    </recommendedName>
</protein>
<dbReference type="EMBL" id="CP041186">
    <property type="protein sequence ID" value="QDG52711.1"/>
    <property type="molecule type" value="Genomic_DNA"/>
</dbReference>
<keyword evidence="4" id="KW-1185">Reference proteome</keyword>